<accession>A0A8M2BAC5</accession>
<dbReference type="PRINTS" id="PR00080">
    <property type="entry name" value="SDRFAMILY"/>
</dbReference>
<keyword evidence="4" id="KW-1185">Reference proteome</keyword>
<evidence type="ECO:0000313" key="4">
    <source>
        <dbReference type="Proteomes" id="UP000000437"/>
    </source>
</evidence>
<proteinExistence type="inferred from homology"/>
<dbReference type="AGR" id="ZFIN:ZDB-GENE-040928-1"/>
<dbReference type="ZFIN" id="ZDB-GENE-040928-1">
    <property type="gene designation" value="hsd17b2"/>
</dbReference>
<protein>
    <submittedName>
        <fullName evidence="5">17-beta-hydroxysteroid dehydrogenase type 2 isoform X1</fullName>
    </submittedName>
</protein>
<evidence type="ECO:0000313" key="6">
    <source>
        <dbReference type="ZFIN" id="ZDB-GENE-040928-1"/>
    </source>
</evidence>
<dbReference type="InterPro" id="IPR020904">
    <property type="entry name" value="Sc_DH/Rdtase_CS"/>
</dbReference>
<evidence type="ECO:0000256" key="2">
    <source>
        <dbReference type="ARBA" id="ARBA00023002"/>
    </source>
</evidence>
<dbReference type="InterPro" id="IPR002347">
    <property type="entry name" value="SDR_fam"/>
</dbReference>
<gene>
    <name evidence="5 6" type="primary">hsd17b2</name>
</gene>
<evidence type="ECO:0000256" key="3">
    <source>
        <dbReference type="RuleBase" id="RU000363"/>
    </source>
</evidence>
<keyword evidence="2" id="KW-0560">Oxidoreductase</keyword>
<dbReference type="FunFam" id="3.40.50.720:FF:000074">
    <property type="entry name" value="Retinol dehydrogenase type 1"/>
    <property type="match status" value="1"/>
</dbReference>
<dbReference type="GO" id="GO:0008202">
    <property type="term" value="P:steroid metabolic process"/>
    <property type="evidence" value="ECO:0000318"/>
    <property type="project" value="GO_Central"/>
</dbReference>
<reference evidence="5" key="1">
    <citation type="submission" date="2025-08" db="UniProtKB">
        <authorList>
            <consortium name="RefSeq"/>
        </authorList>
    </citation>
    <scope>IDENTIFICATION</scope>
    <source>
        <strain evidence="5">Tuebingen</strain>
        <tissue evidence="5">Fibroblasts and whole tissue</tissue>
    </source>
</reference>
<dbReference type="PANTHER" id="PTHR43313:SF3">
    <property type="entry name" value="17-BETA-HYDROXYSTEROID DEHYDROGENASE TYPE 2"/>
    <property type="match status" value="1"/>
</dbReference>
<dbReference type="Gene3D" id="3.40.50.720">
    <property type="entry name" value="NAD(P)-binding Rossmann-like Domain"/>
    <property type="match status" value="1"/>
</dbReference>
<name>A0A8M2BAC5_DANRE</name>
<organism evidence="4 5">
    <name type="scientific">Danio rerio</name>
    <name type="common">Zebrafish</name>
    <name type="synonym">Brachydanio rerio</name>
    <dbReference type="NCBI Taxonomy" id="7955"/>
    <lineage>
        <taxon>Eukaryota</taxon>
        <taxon>Metazoa</taxon>
        <taxon>Chordata</taxon>
        <taxon>Craniata</taxon>
        <taxon>Vertebrata</taxon>
        <taxon>Euteleostomi</taxon>
        <taxon>Actinopterygii</taxon>
        <taxon>Neopterygii</taxon>
        <taxon>Teleostei</taxon>
        <taxon>Ostariophysi</taxon>
        <taxon>Cypriniformes</taxon>
        <taxon>Danionidae</taxon>
        <taxon>Danioninae</taxon>
        <taxon>Danio</taxon>
    </lineage>
</organism>
<dbReference type="Proteomes" id="UP000000437">
    <property type="component" value="Chromosome 25"/>
</dbReference>
<dbReference type="PRINTS" id="PR00081">
    <property type="entry name" value="GDHRDH"/>
</dbReference>
<evidence type="ECO:0000256" key="1">
    <source>
        <dbReference type="ARBA" id="ARBA00006484"/>
    </source>
</evidence>
<dbReference type="SUPFAM" id="SSF51735">
    <property type="entry name" value="NAD(P)-binding Rossmann-fold domains"/>
    <property type="match status" value="1"/>
</dbReference>
<sequence>MEEAVQGCVGLVYDLLMVVCVGFLLLRVAQGRSVRWFVLLLVSGGILNCLVHSSALKIGLVSVLCSVVHYVERDVMMTAANKAVLITGCDSGFGHELAQVLDRAGMRVFAGVLDELSPGALKLKESASVNLTVLQLDITNNTQITQTHQFIKSQTDKTGLWALVNNAGVLGYVCDGEILPMKMYKSCLDVNFLGSVMMTHTFLPLIRQSRGRVINITSMAGEVPLVGFAGYGASKAALNIYSGAIRQELSSWGVRVIIVQPGAFRTNILGSSEQWERAQEQILSGLSEEVKDSYGEEYIHSMQKRLLDMSLASSEDKGPFLQSLKHAILSSNPKHFYYPGAGAWVLSLLYRYCPTALSDKIFSGMFMSGVQPAKLATAIPH</sequence>
<dbReference type="Pfam" id="PF00106">
    <property type="entry name" value="adh_short"/>
    <property type="match status" value="1"/>
</dbReference>
<dbReference type="CTD" id="3294"/>
<dbReference type="GO" id="GO:0016491">
    <property type="term" value="F:oxidoreductase activity"/>
    <property type="evidence" value="ECO:0000318"/>
    <property type="project" value="GO_Central"/>
</dbReference>
<comment type="similarity">
    <text evidence="1 3">Belongs to the short-chain dehydrogenases/reductases (SDR) family.</text>
</comment>
<dbReference type="OrthoDB" id="9876299at2759"/>
<dbReference type="RefSeq" id="XP_005163234.2">
    <property type="nucleotide sequence ID" value="XM_005163177.6"/>
</dbReference>
<dbReference type="AlphaFoldDB" id="A0A8M2BAC5"/>
<dbReference type="GeneID" id="449537"/>
<dbReference type="PROSITE" id="PS00061">
    <property type="entry name" value="ADH_SHORT"/>
    <property type="match status" value="1"/>
</dbReference>
<dbReference type="FunCoup" id="A0A8M2BAC5">
    <property type="interactions" value="35"/>
</dbReference>
<dbReference type="PANTHER" id="PTHR43313">
    <property type="entry name" value="SHORT-CHAIN DEHYDROGENASE/REDUCTASE FAMILY 9C"/>
    <property type="match status" value="1"/>
</dbReference>
<evidence type="ECO:0000313" key="5">
    <source>
        <dbReference type="RefSeq" id="XP_005163234.2"/>
    </source>
</evidence>
<dbReference type="GO" id="GO:0016229">
    <property type="term" value="F:steroid dehydrogenase activity"/>
    <property type="evidence" value="ECO:0000250"/>
    <property type="project" value="ZFIN"/>
</dbReference>
<dbReference type="InterPro" id="IPR036291">
    <property type="entry name" value="NAD(P)-bd_dom_sf"/>
</dbReference>